<sequence length="808" mass="91812">DTEDPDPIPACRGVGIEEVVDEDYWIKTPPSDLGAGQTFSRGRTTFQIIRDDQILKGAEILGPFADAEEWELAKWLIKNVGHNATESFLKLPIVKKRIDPNYKSKDDFLKAIDDLPSGVSWQREVISLTGDIQNEEGVTLTEELELWYRNPVECVHELMGNPVFRDVMKYAPEKLFNDAEQRSERINEMWTGQWWWELQKALPAGATIAPIILSSDKTKLSQFRGDKSAWPVYLTIGNIAKNVRRQANSHATVLIGYLPVGKFDCFSDKTRSFARYRAFHQCMSILTASLVEAGKQGVLMTCADSFVRWVFPILAAYVADYPEHCLVACCMENRCPICKVHPTQRGSHLSADIRTHHETEALLARNKEGWRDNEFEDLGLRPVHEPFWSKLPYSNIFQAFTPDLLHQLHKGVFKDHLVKWCTEIVGEKELDERFKSMTNDPDIRHFKNGISFVSQWTGSEHKAMEKVFVGLLAGAVPDEVMICVRAAIDFIYYSSLHSHSTETLTALEKSLDDFHAHKQVFIDLDARKADHFNIPKLHAMKHYVVLIRHFGSADGFNTKSPERLHIDYAKNAYRASNKKDYIIQMTHWLQRQEAVDHFALFLDWMEKGEYRADGAVIGDSGINITTTLEHLPRSVRRPRLYKIAATHTGILRNVPASTIIRQHRASYFLEAIASFLTAKGGKIPPHPHDCFNLFKRITFPLPPISSASQTSDTLKNIVCASPPVPAHQRKSAEPARLDFALISTNEHNDKTEGTALEGLRVALVRVIFKLPAVYQIQAPHPLAYIKWYTPFSTPNPYSGLYTLKPSTR</sequence>
<evidence type="ECO:0000313" key="1">
    <source>
        <dbReference type="EMBL" id="KAE9392970.1"/>
    </source>
</evidence>
<dbReference type="OrthoDB" id="2418900at2759"/>
<keyword evidence="2" id="KW-1185">Reference proteome</keyword>
<organism evidence="1 2">
    <name type="scientific">Gymnopus androsaceus JB14</name>
    <dbReference type="NCBI Taxonomy" id="1447944"/>
    <lineage>
        <taxon>Eukaryota</taxon>
        <taxon>Fungi</taxon>
        <taxon>Dikarya</taxon>
        <taxon>Basidiomycota</taxon>
        <taxon>Agaricomycotina</taxon>
        <taxon>Agaricomycetes</taxon>
        <taxon>Agaricomycetidae</taxon>
        <taxon>Agaricales</taxon>
        <taxon>Marasmiineae</taxon>
        <taxon>Omphalotaceae</taxon>
        <taxon>Gymnopus</taxon>
    </lineage>
</organism>
<dbReference type="AlphaFoldDB" id="A0A6A4H5I3"/>
<feature type="non-terminal residue" evidence="1">
    <location>
        <position position="1"/>
    </location>
</feature>
<protein>
    <submittedName>
        <fullName evidence="1">Uncharacterized protein</fullName>
    </submittedName>
</protein>
<reference evidence="1" key="1">
    <citation type="journal article" date="2019" name="Environ. Microbiol.">
        <title>Fungal ecological strategies reflected in gene transcription - a case study of two litter decomposers.</title>
        <authorList>
            <person name="Barbi F."/>
            <person name="Kohler A."/>
            <person name="Barry K."/>
            <person name="Baskaran P."/>
            <person name="Daum C."/>
            <person name="Fauchery L."/>
            <person name="Ihrmark K."/>
            <person name="Kuo A."/>
            <person name="LaButti K."/>
            <person name="Lipzen A."/>
            <person name="Morin E."/>
            <person name="Grigoriev I.V."/>
            <person name="Henrissat B."/>
            <person name="Lindahl B."/>
            <person name="Martin F."/>
        </authorList>
    </citation>
    <scope>NUCLEOTIDE SEQUENCE</scope>
    <source>
        <strain evidence="1">JB14</strain>
    </source>
</reference>
<evidence type="ECO:0000313" key="2">
    <source>
        <dbReference type="Proteomes" id="UP000799118"/>
    </source>
</evidence>
<dbReference type="Proteomes" id="UP000799118">
    <property type="component" value="Unassembled WGS sequence"/>
</dbReference>
<feature type="non-terminal residue" evidence="1">
    <location>
        <position position="808"/>
    </location>
</feature>
<dbReference type="EMBL" id="ML769583">
    <property type="protein sequence ID" value="KAE9392970.1"/>
    <property type="molecule type" value="Genomic_DNA"/>
</dbReference>
<gene>
    <name evidence="1" type="ORF">BT96DRAFT_784742</name>
</gene>
<accession>A0A6A4H5I3</accession>
<name>A0A6A4H5I3_9AGAR</name>
<dbReference type="InterPro" id="IPR041078">
    <property type="entry name" value="Plavaka"/>
</dbReference>
<dbReference type="Pfam" id="PF18759">
    <property type="entry name" value="Plavaka"/>
    <property type="match status" value="1"/>
</dbReference>
<proteinExistence type="predicted"/>